<comment type="caution">
    <text evidence="2">The sequence shown here is derived from an EMBL/GenBank/DDBJ whole genome shotgun (WGS) entry which is preliminary data.</text>
</comment>
<accession>A0ABQ9JKY4</accession>
<feature type="compositionally biased region" description="Polar residues" evidence="1">
    <location>
        <begin position="40"/>
        <end position="58"/>
    </location>
</feature>
<organism evidence="2 3">
    <name type="scientific">Molorchus minor</name>
    <dbReference type="NCBI Taxonomy" id="1323400"/>
    <lineage>
        <taxon>Eukaryota</taxon>
        <taxon>Metazoa</taxon>
        <taxon>Ecdysozoa</taxon>
        <taxon>Arthropoda</taxon>
        <taxon>Hexapoda</taxon>
        <taxon>Insecta</taxon>
        <taxon>Pterygota</taxon>
        <taxon>Neoptera</taxon>
        <taxon>Endopterygota</taxon>
        <taxon>Coleoptera</taxon>
        <taxon>Polyphaga</taxon>
        <taxon>Cucujiformia</taxon>
        <taxon>Chrysomeloidea</taxon>
        <taxon>Cerambycidae</taxon>
        <taxon>Lamiinae</taxon>
        <taxon>Monochamini</taxon>
        <taxon>Molorchus</taxon>
    </lineage>
</organism>
<dbReference type="EMBL" id="JAPWTJ010000457">
    <property type="protein sequence ID" value="KAJ8978278.1"/>
    <property type="molecule type" value="Genomic_DNA"/>
</dbReference>
<feature type="region of interest" description="Disordered" evidence="1">
    <location>
        <begin position="40"/>
        <end position="61"/>
    </location>
</feature>
<name>A0ABQ9JKY4_9CUCU</name>
<proteinExistence type="predicted"/>
<dbReference type="Proteomes" id="UP001162164">
    <property type="component" value="Unassembled WGS sequence"/>
</dbReference>
<evidence type="ECO:0000313" key="2">
    <source>
        <dbReference type="EMBL" id="KAJ8978278.1"/>
    </source>
</evidence>
<sequence>MWKLGYSSIFPVQLFKTFPQNPQNIIEQFFENLMVKTRSMNLNPNQDDSPPAGPSQSHPPGVVIEPYKLSEVFSIIPEFDGNQIALNTFLNSCSTAFDMAIGNQKILLTIHIKNKLKGRAAELINSRNPTTWDEIKKFA</sequence>
<protein>
    <submittedName>
        <fullName evidence="2">Uncharacterized protein</fullName>
    </submittedName>
</protein>
<evidence type="ECO:0000256" key="1">
    <source>
        <dbReference type="SAM" id="MobiDB-lite"/>
    </source>
</evidence>
<gene>
    <name evidence="2" type="ORF">NQ317_009618</name>
</gene>
<reference evidence="2" key="1">
    <citation type="journal article" date="2023" name="Insect Mol. Biol.">
        <title>Genome sequencing provides insights into the evolution of gene families encoding plant cell wall-degrading enzymes in longhorned beetles.</title>
        <authorList>
            <person name="Shin N.R."/>
            <person name="Okamura Y."/>
            <person name="Kirsch R."/>
            <person name="Pauchet Y."/>
        </authorList>
    </citation>
    <scope>NUCLEOTIDE SEQUENCE</scope>
    <source>
        <strain evidence="2">MMC_N1</strain>
    </source>
</reference>
<keyword evidence="3" id="KW-1185">Reference proteome</keyword>
<evidence type="ECO:0000313" key="3">
    <source>
        <dbReference type="Proteomes" id="UP001162164"/>
    </source>
</evidence>